<dbReference type="SUPFAM" id="SSF55287">
    <property type="entry name" value="RPB5-like RNA polymerase subunit"/>
    <property type="match status" value="1"/>
</dbReference>
<dbReference type="PANTHER" id="PTHR10535:SF0">
    <property type="entry name" value="DNA-DIRECTED RNA POLYMERASES I, II, AND III SUBUNIT RPABC1"/>
    <property type="match status" value="1"/>
</dbReference>
<feature type="domain" description="RNA polymerase subunit H/Rpb5 C-terminal" evidence="5">
    <location>
        <begin position="155"/>
        <end position="227"/>
    </location>
</feature>
<protein>
    <recommendedName>
        <fullName evidence="9">RNA polymerase subunit H/Rpb5 C-terminal domain-containing protein</fullName>
    </recommendedName>
</protein>
<dbReference type="OMA" id="VRDRGYF"/>
<dbReference type="PANTHER" id="PTHR10535">
    <property type="entry name" value="DNA-DIRECTED RNA POLYMERASES I, II, AND III SUBUNIT RPABC1"/>
    <property type="match status" value="1"/>
</dbReference>
<comment type="subcellular location">
    <subcellularLocation>
        <location evidence="1">Nucleus</location>
    </subcellularLocation>
</comment>
<dbReference type="GO" id="GO:0003677">
    <property type="term" value="F:DNA binding"/>
    <property type="evidence" value="ECO:0007669"/>
    <property type="project" value="InterPro"/>
</dbReference>
<dbReference type="GO" id="GO:0005665">
    <property type="term" value="C:RNA polymerase II, core complex"/>
    <property type="evidence" value="ECO:0007669"/>
    <property type="project" value="TreeGrafter"/>
</dbReference>
<evidence type="ECO:0000256" key="2">
    <source>
        <dbReference type="ARBA" id="ARBA00023163"/>
    </source>
</evidence>
<name>A0A6A5BGF4_NAEFO</name>
<keyword evidence="8" id="KW-1185">Reference proteome</keyword>
<dbReference type="GO" id="GO:0005666">
    <property type="term" value="C:RNA polymerase III complex"/>
    <property type="evidence" value="ECO:0007669"/>
    <property type="project" value="TreeGrafter"/>
</dbReference>
<dbReference type="VEuPathDB" id="AmoebaDB:NF0088970"/>
<dbReference type="InterPro" id="IPR036710">
    <property type="entry name" value="RNA_pol_Rpb5_N_sf"/>
</dbReference>
<accession>A0A6A5BGF4</accession>
<dbReference type="VEuPathDB" id="AmoebaDB:NfTy_009880"/>
<organism evidence="7 8">
    <name type="scientific">Naegleria fowleri</name>
    <name type="common">Brain eating amoeba</name>
    <dbReference type="NCBI Taxonomy" id="5763"/>
    <lineage>
        <taxon>Eukaryota</taxon>
        <taxon>Discoba</taxon>
        <taxon>Heterolobosea</taxon>
        <taxon>Tetramitia</taxon>
        <taxon>Eutetramitia</taxon>
        <taxon>Vahlkampfiidae</taxon>
        <taxon>Naegleria</taxon>
    </lineage>
</organism>
<dbReference type="RefSeq" id="XP_044558585.1">
    <property type="nucleotide sequence ID" value="XM_044710984.1"/>
</dbReference>
<keyword evidence="3" id="KW-0539">Nucleus</keyword>
<dbReference type="FunFam" id="3.90.940.20:FF:000001">
    <property type="entry name" value="DNA-directed RNA polymerases I, II, and III subunit RPABC1"/>
    <property type="match status" value="1"/>
</dbReference>
<dbReference type="Gene3D" id="3.90.940.20">
    <property type="entry name" value="RPB5-like RNA polymerase subunit"/>
    <property type="match status" value="1"/>
</dbReference>
<evidence type="ECO:0000256" key="4">
    <source>
        <dbReference type="ARBA" id="ARBA00025765"/>
    </source>
</evidence>
<dbReference type="InterPro" id="IPR014381">
    <property type="entry name" value="Arch_Rpo5/euc_Rpb5"/>
</dbReference>
<keyword evidence="2" id="KW-0804">Transcription</keyword>
<dbReference type="GeneID" id="68114477"/>
<dbReference type="GO" id="GO:0042797">
    <property type="term" value="P:tRNA transcription by RNA polymerase III"/>
    <property type="evidence" value="ECO:0007669"/>
    <property type="project" value="TreeGrafter"/>
</dbReference>
<gene>
    <name evidence="7" type="ORF">FDP41_007259</name>
</gene>
<reference evidence="7 8" key="1">
    <citation type="journal article" date="2019" name="Sci. Rep.">
        <title>Nanopore sequencing improves the draft genome of the human pathogenic amoeba Naegleria fowleri.</title>
        <authorList>
            <person name="Liechti N."/>
            <person name="Schurch N."/>
            <person name="Bruggmann R."/>
            <person name="Wittwer M."/>
        </authorList>
    </citation>
    <scope>NUCLEOTIDE SEQUENCE [LARGE SCALE GENOMIC DNA]</scope>
    <source>
        <strain evidence="7 8">ATCC 30894</strain>
    </source>
</reference>
<dbReference type="VEuPathDB" id="AmoebaDB:FDP41_007259"/>
<dbReference type="GO" id="GO:0005736">
    <property type="term" value="C:RNA polymerase I complex"/>
    <property type="evidence" value="ECO:0007669"/>
    <property type="project" value="TreeGrafter"/>
</dbReference>
<dbReference type="SUPFAM" id="SSF53036">
    <property type="entry name" value="Eukaryotic RPB5 N-terminal domain"/>
    <property type="match status" value="1"/>
</dbReference>
<feature type="domain" description="RNA polymerase Rpb5 N-terminal" evidence="6">
    <location>
        <begin position="5"/>
        <end position="104"/>
    </location>
</feature>
<evidence type="ECO:0000313" key="8">
    <source>
        <dbReference type="Proteomes" id="UP000444721"/>
    </source>
</evidence>
<evidence type="ECO:0000313" key="7">
    <source>
        <dbReference type="EMBL" id="KAF0973872.1"/>
    </source>
</evidence>
<dbReference type="PIRSF" id="PIRSF000747">
    <property type="entry name" value="RPB5"/>
    <property type="match status" value="1"/>
</dbReference>
<dbReference type="EMBL" id="VFQX01000058">
    <property type="protein sequence ID" value="KAF0973872.1"/>
    <property type="molecule type" value="Genomic_DNA"/>
</dbReference>
<comment type="caution">
    <text evidence="7">The sequence shown here is derived from an EMBL/GenBank/DDBJ whole genome shotgun (WGS) entry which is preliminary data.</text>
</comment>
<dbReference type="GO" id="GO:0003899">
    <property type="term" value="F:DNA-directed RNA polymerase activity"/>
    <property type="evidence" value="ECO:0007669"/>
    <property type="project" value="InterPro"/>
</dbReference>
<evidence type="ECO:0000256" key="3">
    <source>
        <dbReference type="ARBA" id="ARBA00023242"/>
    </source>
</evidence>
<dbReference type="Gene3D" id="3.40.1340.10">
    <property type="entry name" value="RNA polymerase, Rpb5, N-terminal domain"/>
    <property type="match status" value="1"/>
</dbReference>
<dbReference type="Pfam" id="PF03871">
    <property type="entry name" value="RNA_pol_Rpb5_N"/>
    <property type="match status" value="1"/>
</dbReference>
<dbReference type="AlphaFoldDB" id="A0A6A5BGF4"/>
<dbReference type="OrthoDB" id="248779at2759"/>
<dbReference type="InterPro" id="IPR035913">
    <property type="entry name" value="RPB5-like_sf"/>
</dbReference>
<dbReference type="GO" id="GO:0006366">
    <property type="term" value="P:transcription by RNA polymerase II"/>
    <property type="evidence" value="ECO:0007669"/>
    <property type="project" value="TreeGrafter"/>
</dbReference>
<evidence type="ECO:0008006" key="9">
    <source>
        <dbReference type="Google" id="ProtNLM"/>
    </source>
</evidence>
<evidence type="ECO:0000256" key="1">
    <source>
        <dbReference type="ARBA" id="ARBA00004123"/>
    </source>
</evidence>
<dbReference type="GO" id="GO:0006362">
    <property type="term" value="P:transcription elongation by RNA polymerase I"/>
    <property type="evidence" value="ECO:0007669"/>
    <property type="project" value="TreeGrafter"/>
</dbReference>
<dbReference type="Pfam" id="PF01191">
    <property type="entry name" value="RNA_pol_Rpb5_C"/>
    <property type="match status" value="1"/>
</dbReference>
<proteinExistence type="inferred from homology"/>
<dbReference type="Proteomes" id="UP000444721">
    <property type="component" value="Unassembled WGS sequence"/>
</dbReference>
<dbReference type="HAMAP" id="MF_00025">
    <property type="entry name" value="RNApol_Rpo5_RPB5"/>
    <property type="match status" value="1"/>
</dbReference>
<dbReference type="FunFam" id="3.40.1340.10:FF:000001">
    <property type="entry name" value="DNA-directed RNA polymerases I, II, and III subunit RPABC1"/>
    <property type="match status" value="1"/>
</dbReference>
<evidence type="ECO:0000259" key="5">
    <source>
        <dbReference type="Pfam" id="PF01191"/>
    </source>
</evidence>
<comment type="similarity">
    <text evidence="4">Belongs to the archaeal Rpo5/eukaryotic RPB5 RNA polymerase subunit family.</text>
</comment>
<dbReference type="InterPro" id="IPR005571">
    <property type="entry name" value="RNA_pol_Rpb5_N"/>
</dbReference>
<dbReference type="InterPro" id="IPR000783">
    <property type="entry name" value="RNA_pol_subH/Rpb5_C"/>
</dbReference>
<evidence type="ECO:0000259" key="6">
    <source>
        <dbReference type="Pfam" id="PF03871"/>
    </source>
</evidence>
<sequence length="228" mass="26225">MNANSESYRLWRIRRTVLQMLEDRGYMVMPDEKNADIAEFESKFCNAPTNVGQSGQARGYAPVSREKLTIVTSMTDDPSEMIFVFFPPEKAIGMKQIKDIHMKMKENNVKRAILVLRPADSFQHKDLSSQAKKAIEAIQSIGYILETFKENELLVNITEHVLVPKHVPLNSSQKDDLLARYKLKETQLPRIKITDPIARYYGLQRGQIVKIIRASETAGRYVTYRYVV</sequence>